<organism evidence="1 2">
    <name type="scientific">Leucogyrophana mollusca</name>
    <dbReference type="NCBI Taxonomy" id="85980"/>
    <lineage>
        <taxon>Eukaryota</taxon>
        <taxon>Fungi</taxon>
        <taxon>Dikarya</taxon>
        <taxon>Basidiomycota</taxon>
        <taxon>Agaricomycotina</taxon>
        <taxon>Agaricomycetes</taxon>
        <taxon>Agaricomycetidae</taxon>
        <taxon>Boletales</taxon>
        <taxon>Boletales incertae sedis</taxon>
        <taxon>Leucogyrophana</taxon>
    </lineage>
</organism>
<keyword evidence="2" id="KW-1185">Reference proteome</keyword>
<sequence length="152" mass="16265">MLTKEFTYTAALASQTLFGKPGSTSREAFSGSAGSSPTSVGQGHGKGKRGSEKVHKVLKGTMVVRVVDVELVPRGPIAGGYQAHRGCNRQAGCRPRREIHVEHEPKRVWDKDRGGCVCAAAGEYAELDNGKAVGMGVGVFSVVWVVRWWDAP</sequence>
<accession>A0ACB8AUY4</accession>
<proteinExistence type="predicted"/>
<evidence type="ECO:0000313" key="1">
    <source>
        <dbReference type="EMBL" id="KAH7917185.1"/>
    </source>
</evidence>
<name>A0ACB8AUY4_9AGAM</name>
<dbReference type="EMBL" id="MU267205">
    <property type="protein sequence ID" value="KAH7917185.1"/>
    <property type="molecule type" value="Genomic_DNA"/>
</dbReference>
<gene>
    <name evidence="1" type="ORF">BV22DRAFT_1135617</name>
</gene>
<dbReference type="Proteomes" id="UP000790709">
    <property type="component" value="Unassembled WGS sequence"/>
</dbReference>
<protein>
    <submittedName>
        <fullName evidence="1">Uncharacterized protein</fullName>
    </submittedName>
</protein>
<comment type="caution">
    <text evidence="1">The sequence shown here is derived from an EMBL/GenBank/DDBJ whole genome shotgun (WGS) entry which is preliminary data.</text>
</comment>
<reference evidence="1" key="1">
    <citation type="journal article" date="2021" name="New Phytol.">
        <title>Evolutionary innovations through gain and loss of genes in the ectomycorrhizal Boletales.</title>
        <authorList>
            <person name="Wu G."/>
            <person name="Miyauchi S."/>
            <person name="Morin E."/>
            <person name="Kuo A."/>
            <person name="Drula E."/>
            <person name="Varga T."/>
            <person name="Kohler A."/>
            <person name="Feng B."/>
            <person name="Cao Y."/>
            <person name="Lipzen A."/>
            <person name="Daum C."/>
            <person name="Hundley H."/>
            <person name="Pangilinan J."/>
            <person name="Johnson J."/>
            <person name="Barry K."/>
            <person name="LaButti K."/>
            <person name="Ng V."/>
            <person name="Ahrendt S."/>
            <person name="Min B."/>
            <person name="Choi I.G."/>
            <person name="Park H."/>
            <person name="Plett J.M."/>
            <person name="Magnuson J."/>
            <person name="Spatafora J.W."/>
            <person name="Nagy L.G."/>
            <person name="Henrissat B."/>
            <person name="Grigoriev I.V."/>
            <person name="Yang Z.L."/>
            <person name="Xu J."/>
            <person name="Martin F.M."/>
        </authorList>
    </citation>
    <scope>NUCLEOTIDE SEQUENCE</scope>
    <source>
        <strain evidence="1">KUC20120723A-06</strain>
    </source>
</reference>
<evidence type="ECO:0000313" key="2">
    <source>
        <dbReference type="Proteomes" id="UP000790709"/>
    </source>
</evidence>